<protein>
    <recommendedName>
        <fullName evidence="5">Riboflavin synthase subunit alpha</fullName>
    </recommendedName>
</protein>
<dbReference type="EMBL" id="NJGJ01000001">
    <property type="protein sequence ID" value="PGH24359.1"/>
    <property type="molecule type" value="Genomic_DNA"/>
</dbReference>
<accession>A0A2B7YTK2</accession>
<proteinExistence type="predicted"/>
<name>A0A2B7YTK2_9FUSO</name>
<evidence type="ECO:0000313" key="4">
    <source>
        <dbReference type="Proteomes" id="UP000230719"/>
    </source>
</evidence>
<gene>
    <name evidence="2" type="ORF">CI114_05080</name>
    <name evidence="1" type="ORF">RN90_02290</name>
</gene>
<evidence type="ECO:0000313" key="1">
    <source>
        <dbReference type="EMBL" id="PGH24359.1"/>
    </source>
</evidence>
<sequence>MNEVSLVNLQRILDFLSLRNLASNELFFILFISSQQPLLFHISNFILPIPISSTKFSKNSLLSFTPLFIV</sequence>
<comment type="caution">
    <text evidence="1">The sequence shown here is derived from an EMBL/GenBank/DDBJ whole genome shotgun (WGS) entry which is preliminary data.</text>
</comment>
<dbReference type="Proteomes" id="UP000230719">
    <property type="component" value="Unassembled WGS sequence"/>
</dbReference>
<organism evidence="1 3">
    <name type="scientific">Fusobacterium animalis</name>
    <dbReference type="NCBI Taxonomy" id="76859"/>
    <lineage>
        <taxon>Bacteria</taxon>
        <taxon>Fusobacteriati</taxon>
        <taxon>Fusobacteriota</taxon>
        <taxon>Fusobacteriia</taxon>
        <taxon>Fusobacteriales</taxon>
        <taxon>Fusobacteriaceae</taxon>
        <taxon>Fusobacterium</taxon>
    </lineage>
</organism>
<dbReference type="EMBL" id="NPND01000012">
    <property type="protein sequence ID" value="PIM91552.1"/>
    <property type="molecule type" value="Genomic_DNA"/>
</dbReference>
<dbReference type="Proteomes" id="UP000226179">
    <property type="component" value="Unassembled WGS sequence"/>
</dbReference>
<reference evidence="1 3" key="1">
    <citation type="submission" date="2017-06" db="EMBL/GenBank/DDBJ databases">
        <title>Draft genome sequence of Fusobacterium nucleatum subsp. animalis KCOM 1280 (=ChDC F318).</title>
        <authorList>
            <person name="Kook J.-K."/>
            <person name="Park S.-N."/>
            <person name="Lim Y.K."/>
            <person name="Roh H."/>
        </authorList>
    </citation>
    <scope>NUCLEOTIDE SEQUENCE [LARGE SCALE GENOMIC DNA]</scope>
    <source>
        <strain evidence="1">KCOM 1280</strain>
        <strain evidence="3">KCOM 1280 ( ChDC F318)</strain>
    </source>
</reference>
<evidence type="ECO:0008006" key="5">
    <source>
        <dbReference type="Google" id="ProtNLM"/>
    </source>
</evidence>
<evidence type="ECO:0000313" key="2">
    <source>
        <dbReference type="EMBL" id="PIM91552.1"/>
    </source>
</evidence>
<reference evidence="2 4" key="2">
    <citation type="submission" date="2017-08" db="EMBL/GenBank/DDBJ databases">
        <title>Analysis of Fusobacterium persistence and antibiotic response in human colorectal.</title>
        <authorList>
            <person name="Bullman S."/>
        </authorList>
    </citation>
    <scope>NUCLEOTIDE SEQUENCE [LARGE SCALE GENOMIC DNA]</scope>
    <source>
        <strain evidence="2 4">P2_CP</strain>
    </source>
</reference>
<dbReference type="AlphaFoldDB" id="A0A2B7YTK2"/>
<evidence type="ECO:0000313" key="3">
    <source>
        <dbReference type="Proteomes" id="UP000226179"/>
    </source>
</evidence>